<gene>
    <name evidence="3" type="ORF">BE221DRAFT_142769</name>
</gene>
<feature type="compositionally biased region" description="Polar residues" evidence="2">
    <location>
        <begin position="310"/>
        <end position="336"/>
    </location>
</feature>
<evidence type="ECO:0000256" key="2">
    <source>
        <dbReference type="SAM" id="MobiDB-lite"/>
    </source>
</evidence>
<organism evidence="3">
    <name type="scientific">Ostreococcus tauri</name>
    <name type="common">Marine green alga</name>
    <dbReference type="NCBI Taxonomy" id="70448"/>
    <lineage>
        <taxon>Eukaryota</taxon>
        <taxon>Viridiplantae</taxon>
        <taxon>Chlorophyta</taxon>
        <taxon>Mamiellophyceae</taxon>
        <taxon>Mamiellales</taxon>
        <taxon>Bathycoccaceae</taxon>
        <taxon>Ostreococcus</taxon>
    </lineage>
</organism>
<sequence>MVDLRVRPDQASDGDSDDDGDDDGLAALALVGLAGNDIQRPRVAPGRELVGQKRKSRRRRSELRRLSASRKFYVTKNAGLARTDPNHWSLNKVAKKFKLKSPNPVVVLSKHLKARGVNSRPVANGGQDNPLRPILHEILTSHTKMMTVVTDFVKDNAVKIRSTDVAFLPGGVTSDAALARAELGVNNAKRAVEDAERKRQNTKRKEEDLLCQAIQDAPAILARIESLNDLRACTRAQLITLNRSVLRLHPRCQPKKADLIAALTLEISKEIESRNQHAEPHAELPDVPVPAPINASDAEMLKITHIEPMTETQTSLEPMTETQTSLEPMTETQTSLEPMPMDGKDGV</sequence>
<dbReference type="Proteomes" id="UP000195557">
    <property type="component" value="Unassembled WGS sequence"/>
</dbReference>
<protein>
    <submittedName>
        <fullName evidence="3">Uncharacterized protein</fullName>
    </submittedName>
</protein>
<keyword evidence="1" id="KW-0175">Coiled coil</keyword>
<feature type="region of interest" description="Disordered" evidence="2">
    <location>
        <begin position="1"/>
        <end position="23"/>
    </location>
</feature>
<name>A0A1Y5I1M5_OSTTA</name>
<feature type="coiled-coil region" evidence="1">
    <location>
        <begin position="178"/>
        <end position="212"/>
    </location>
</feature>
<feature type="region of interest" description="Disordered" evidence="2">
    <location>
        <begin position="310"/>
        <end position="347"/>
    </location>
</feature>
<dbReference type="EMBL" id="KZ155839">
    <property type="protein sequence ID" value="OUS42054.1"/>
    <property type="molecule type" value="Genomic_DNA"/>
</dbReference>
<dbReference type="AlphaFoldDB" id="A0A1Y5I1M5"/>
<evidence type="ECO:0000256" key="1">
    <source>
        <dbReference type="SAM" id="Coils"/>
    </source>
</evidence>
<evidence type="ECO:0000313" key="3">
    <source>
        <dbReference type="EMBL" id="OUS42054.1"/>
    </source>
</evidence>
<reference evidence="3" key="1">
    <citation type="submission" date="2017-04" db="EMBL/GenBank/DDBJ databases">
        <title>Population genomics of picophytoplankton unveils novel chromosome hypervariability.</title>
        <authorList>
            <consortium name="DOE Joint Genome Institute"/>
            <person name="Blanc-Mathieu R."/>
            <person name="Krasovec M."/>
            <person name="Hebrard M."/>
            <person name="Yau S."/>
            <person name="Desgranges E."/>
            <person name="Martin J."/>
            <person name="Schackwitz W."/>
            <person name="Kuo A."/>
            <person name="Salin G."/>
            <person name="Donnadieu C."/>
            <person name="Desdevises Y."/>
            <person name="Sanchez-Ferandin S."/>
            <person name="Moreau H."/>
            <person name="Rivals E."/>
            <person name="Grigoriev I.V."/>
            <person name="Grimsley N."/>
            <person name="Eyre-Walker A."/>
            <person name="Piganeau G."/>
        </authorList>
    </citation>
    <scope>NUCLEOTIDE SEQUENCE [LARGE SCALE GENOMIC DNA]</scope>
    <source>
        <strain evidence="3">RCC 1115</strain>
    </source>
</reference>
<feature type="compositionally biased region" description="Basic and acidic residues" evidence="2">
    <location>
        <begin position="1"/>
        <end position="10"/>
    </location>
</feature>
<feature type="compositionally biased region" description="Acidic residues" evidence="2">
    <location>
        <begin position="12"/>
        <end position="23"/>
    </location>
</feature>
<proteinExistence type="predicted"/>
<accession>A0A1Y5I1M5</accession>